<keyword evidence="2 4" id="KW-0378">Hydrolase</keyword>
<dbReference type="PANTHER" id="PTHR43222">
    <property type="entry name" value="NUDIX HYDROLASE 23"/>
    <property type="match status" value="1"/>
</dbReference>
<organism evidence="6 7">
    <name type="scientific">Thermogemmatispora tikiterensis</name>
    <dbReference type="NCBI Taxonomy" id="1825093"/>
    <lineage>
        <taxon>Bacteria</taxon>
        <taxon>Bacillati</taxon>
        <taxon>Chloroflexota</taxon>
        <taxon>Ktedonobacteria</taxon>
        <taxon>Thermogemmatisporales</taxon>
        <taxon>Thermogemmatisporaceae</taxon>
        <taxon>Thermogemmatispora</taxon>
    </lineage>
</organism>
<dbReference type="Gene3D" id="3.90.79.10">
    <property type="entry name" value="Nucleoside Triphosphate Pyrophosphohydrolase"/>
    <property type="match status" value="1"/>
</dbReference>
<dbReference type="InterPro" id="IPR000086">
    <property type="entry name" value="NUDIX_hydrolase_dom"/>
</dbReference>
<feature type="domain" description="Nudix hydrolase" evidence="5">
    <location>
        <begin position="37"/>
        <end position="165"/>
    </location>
</feature>
<name>A0A328VB19_9CHLR</name>
<gene>
    <name evidence="6" type="ORF">A4R35_04720</name>
</gene>
<dbReference type="InterPro" id="IPR020476">
    <property type="entry name" value="Nudix_hydrolase"/>
</dbReference>
<dbReference type="GO" id="GO:0016787">
    <property type="term" value="F:hydrolase activity"/>
    <property type="evidence" value="ECO:0007669"/>
    <property type="project" value="UniProtKB-KW"/>
</dbReference>
<dbReference type="EMBL" id="MCIF01000002">
    <property type="protein sequence ID" value="RAQ94828.1"/>
    <property type="molecule type" value="Genomic_DNA"/>
</dbReference>
<evidence type="ECO:0000256" key="4">
    <source>
        <dbReference type="RuleBase" id="RU003476"/>
    </source>
</evidence>
<dbReference type="Pfam" id="PF00293">
    <property type="entry name" value="NUDIX"/>
    <property type="match status" value="1"/>
</dbReference>
<dbReference type="PANTHER" id="PTHR43222:SF2">
    <property type="entry name" value="NUDIX HYDROLASE 23, CHLOROPLASTIC"/>
    <property type="match status" value="1"/>
</dbReference>
<dbReference type="InterPro" id="IPR020084">
    <property type="entry name" value="NUDIX_hydrolase_CS"/>
</dbReference>
<evidence type="ECO:0000313" key="7">
    <source>
        <dbReference type="Proteomes" id="UP000248706"/>
    </source>
</evidence>
<dbReference type="OrthoDB" id="9800077at2"/>
<dbReference type="AlphaFoldDB" id="A0A328VB19"/>
<comment type="caution">
    <text evidence="6">The sequence shown here is derived from an EMBL/GenBank/DDBJ whole genome shotgun (WGS) entry which is preliminary data.</text>
</comment>
<accession>A0A328VB19</accession>
<comment type="cofactor">
    <cofactor evidence="1">
        <name>Mg(2+)</name>
        <dbReference type="ChEBI" id="CHEBI:18420"/>
    </cofactor>
</comment>
<reference evidence="6 7" key="1">
    <citation type="submission" date="2016-08" db="EMBL/GenBank/DDBJ databases">
        <title>Analysis of Carbohydrate Active Enzymes in Thermogemmatispora T81 Reveals Carbohydrate Degradation Ability.</title>
        <authorList>
            <person name="Tomazini A."/>
            <person name="Lal S."/>
            <person name="Stott M."/>
            <person name="Henrissat B."/>
            <person name="Polikarpov I."/>
            <person name="Sparling R."/>
            <person name="Levin D.B."/>
        </authorList>
    </citation>
    <scope>NUCLEOTIDE SEQUENCE [LARGE SCALE GENOMIC DNA]</scope>
    <source>
        <strain evidence="6 7">T81</strain>
    </source>
</reference>
<dbReference type="PROSITE" id="PS00893">
    <property type="entry name" value="NUDIX_BOX"/>
    <property type="match status" value="1"/>
</dbReference>
<evidence type="ECO:0000256" key="3">
    <source>
        <dbReference type="ARBA" id="ARBA00022842"/>
    </source>
</evidence>
<dbReference type="PRINTS" id="PR00502">
    <property type="entry name" value="NUDIXFAMILY"/>
</dbReference>
<evidence type="ECO:0000256" key="1">
    <source>
        <dbReference type="ARBA" id="ARBA00001946"/>
    </source>
</evidence>
<evidence type="ECO:0000259" key="5">
    <source>
        <dbReference type="PROSITE" id="PS51462"/>
    </source>
</evidence>
<sequence>MIEFVYRYCPLCATPLREQIVGAVARPSCPACGFVLYLSPKVVTVVVIEHEGQLLLGRREIEPGRGKWSFCSGYVDRGEELEEAALREVKEETNLSVELLDLLGLYSRKGSPHLLVAYRARPLAGSLDGLAPQPGEVSELALFRPEAVPELAFPFDYDILRDWQALVSGARVQRR</sequence>
<dbReference type="InterPro" id="IPR015797">
    <property type="entry name" value="NUDIX_hydrolase-like_dom_sf"/>
</dbReference>
<keyword evidence="7" id="KW-1185">Reference proteome</keyword>
<dbReference type="PROSITE" id="PS51462">
    <property type="entry name" value="NUDIX"/>
    <property type="match status" value="1"/>
</dbReference>
<keyword evidence="3" id="KW-0460">Magnesium</keyword>
<dbReference type="RefSeq" id="WP_112427046.1">
    <property type="nucleotide sequence ID" value="NZ_MCIF01000002.1"/>
</dbReference>
<evidence type="ECO:0000313" key="6">
    <source>
        <dbReference type="EMBL" id="RAQ94828.1"/>
    </source>
</evidence>
<protein>
    <recommendedName>
        <fullName evidence="5">Nudix hydrolase domain-containing protein</fullName>
    </recommendedName>
</protein>
<dbReference type="Proteomes" id="UP000248706">
    <property type="component" value="Unassembled WGS sequence"/>
</dbReference>
<comment type="similarity">
    <text evidence="4">Belongs to the Nudix hydrolase family.</text>
</comment>
<evidence type="ECO:0000256" key="2">
    <source>
        <dbReference type="ARBA" id="ARBA00022801"/>
    </source>
</evidence>
<proteinExistence type="inferred from homology"/>
<dbReference type="SUPFAM" id="SSF55811">
    <property type="entry name" value="Nudix"/>
    <property type="match status" value="1"/>
</dbReference>